<evidence type="ECO:0000256" key="1">
    <source>
        <dbReference type="PROSITE-ProRule" id="PRU00169"/>
    </source>
</evidence>
<comment type="caution">
    <text evidence="3">The sequence shown here is derived from an EMBL/GenBank/DDBJ whole genome shotgun (WGS) entry which is preliminary data.</text>
</comment>
<dbReference type="Gene3D" id="3.40.50.2300">
    <property type="match status" value="1"/>
</dbReference>
<dbReference type="PROSITE" id="PS50110">
    <property type="entry name" value="RESPONSE_REGULATORY"/>
    <property type="match status" value="1"/>
</dbReference>
<dbReference type="InterPro" id="IPR052893">
    <property type="entry name" value="TCS_response_regulator"/>
</dbReference>
<keyword evidence="1" id="KW-0597">Phosphoprotein</keyword>
<feature type="modified residue" description="4-aspartylphosphate" evidence="1">
    <location>
        <position position="66"/>
    </location>
</feature>
<proteinExistence type="predicted"/>
<feature type="domain" description="Response regulatory" evidence="2">
    <location>
        <begin position="5"/>
        <end position="133"/>
    </location>
</feature>
<protein>
    <submittedName>
        <fullName evidence="3">Response regulator</fullName>
    </submittedName>
</protein>
<dbReference type="Pfam" id="PF00072">
    <property type="entry name" value="Response_reg"/>
    <property type="match status" value="1"/>
</dbReference>
<dbReference type="CDD" id="cd17557">
    <property type="entry name" value="REC_Rcp-like"/>
    <property type="match status" value="1"/>
</dbReference>
<dbReference type="Proteomes" id="UP000573499">
    <property type="component" value="Unassembled WGS sequence"/>
</dbReference>
<dbReference type="EMBL" id="JACEZU010000006">
    <property type="protein sequence ID" value="MBA5688009.1"/>
    <property type="molecule type" value="Genomic_DNA"/>
</dbReference>
<dbReference type="SMART" id="SM00448">
    <property type="entry name" value="REC"/>
    <property type="match status" value="1"/>
</dbReference>
<dbReference type="PANTHER" id="PTHR44520">
    <property type="entry name" value="RESPONSE REGULATOR RCP1-RELATED"/>
    <property type="match status" value="1"/>
</dbReference>
<dbReference type="InterPro" id="IPR001789">
    <property type="entry name" value="Sig_transdc_resp-reg_receiver"/>
</dbReference>
<dbReference type="AlphaFoldDB" id="A0A7W2IKX9"/>
<name>A0A7W2IKX9_9BURK</name>
<organism evidence="3 4">
    <name type="scientific">Rugamonas apoptosis</name>
    <dbReference type="NCBI Taxonomy" id="2758570"/>
    <lineage>
        <taxon>Bacteria</taxon>
        <taxon>Pseudomonadati</taxon>
        <taxon>Pseudomonadota</taxon>
        <taxon>Betaproteobacteria</taxon>
        <taxon>Burkholderiales</taxon>
        <taxon>Oxalobacteraceae</taxon>
        <taxon>Telluria group</taxon>
        <taxon>Rugamonas</taxon>
    </lineage>
</organism>
<accession>A0A7W2IKX9</accession>
<sequence length="143" mass="15698">MSAKVILLIEDNPSDVALTERALQRNNISNTLVVAQDGQEGLDYLFGGGAHAGRDVGALPVLILLDLKLPKVDGLDVLRQIRADARTRRVPVVILTSSREEQDIAAGYDLGVNSYIRKPVDFAQFSETVRQLGLYWLVLNESP</sequence>
<evidence type="ECO:0000313" key="3">
    <source>
        <dbReference type="EMBL" id="MBA5688009.1"/>
    </source>
</evidence>
<gene>
    <name evidence="3" type="ORF">H3H39_13235</name>
</gene>
<dbReference type="SUPFAM" id="SSF52172">
    <property type="entry name" value="CheY-like"/>
    <property type="match status" value="1"/>
</dbReference>
<evidence type="ECO:0000313" key="4">
    <source>
        <dbReference type="Proteomes" id="UP000573499"/>
    </source>
</evidence>
<dbReference type="InterPro" id="IPR011006">
    <property type="entry name" value="CheY-like_superfamily"/>
</dbReference>
<reference evidence="3 4" key="1">
    <citation type="submission" date="2020-07" db="EMBL/GenBank/DDBJ databases">
        <title>Novel species isolated from subtropical streams in China.</title>
        <authorList>
            <person name="Lu H."/>
        </authorList>
    </citation>
    <scope>NUCLEOTIDE SEQUENCE [LARGE SCALE GENOMIC DNA]</scope>
    <source>
        <strain evidence="3 4">LX47W</strain>
    </source>
</reference>
<evidence type="ECO:0000259" key="2">
    <source>
        <dbReference type="PROSITE" id="PS50110"/>
    </source>
</evidence>
<keyword evidence="4" id="KW-1185">Reference proteome</keyword>
<dbReference type="PANTHER" id="PTHR44520:SF1">
    <property type="entry name" value="TWO-COMPONENT SYSTEM REGULATORY PROTEIN"/>
    <property type="match status" value="1"/>
</dbReference>
<dbReference type="GO" id="GO:0000160">
    <property type="term" value="P:phosphorelay signal transduction system"/>
    <property type="evidence" value="ECO:0007669"/>
    <property type="project" value="InterPro"/>
</dbReference>
<dbReference type="RefSeq" id="WP_182153862.1">
    <property type="nucleotide sequence ID" value="NZ_JACEZU010000006.1"/>
</dbReference>